<name>A0A2U2BI93_ALCFA</name>
<accession>A0A2U2BI93</accession>
<proteinExistence type="predicted"/>
<dbReference type="AlphaFoldDB" id="A0A2U2BI93"/>
<dbReference type="InterPro" id="IPR001900">
    <property type="entry name" value="RNase_II/R"/>
</dbReference>
<evidence type="ECO:0000259" key="1">
    <source>
        <dbReference type="SMART" id="SM00955"/>
    </source>
</evidence>
<sequence length="629" mass="70310">MYVLFEDSGNFKAEKIFSDSDTTMQVESASGKRSKIKKNSVLFTFEQPAPAELLEKAQALAESLDINFLWECAPQDEFEASTLAQEYFGHAPSAIEKTGTIFALHSAPAYFHRRGKGLYRPAPPEILQAALAAIEKKRLQQEQIQAWAEQMIKGELPPAVAEKAGTFLTQPDKNTLEWKAFDQAQKELGVSTEKLLLSLGAWSNPLTLHQHRFLAAHFPKGTGFPAISLQSWGQNLPEANVTAYSVDDANTIEIDDALSVQHPAPGRLRIGVHIAVPSLAMARGNEIDQIARNRMATVYTPGYKIPMLPPELIAHFSLDQGQTRPTLSLYVDADISTGEILSHQTRLERITVAGNLRQHELDPLISEEALADENAELPYAEWLRPLWNFSRQLSAQREAVRGKPENNNRVEYSFELDGPHDDPNSIIRLVPRVRNAPLSLLVAEYMILANQLWGGLLAEHNVPGIYRSQQFMRTRMSTTPGPHESIGVPQYIWSTSPLRRYVDLINQGQILAAAEHGISARLAAPFQPKDADLYAIIGAFESQYTQWSDYQSSLERFWCLRWLQQNDIKQVQASFIKEDLVRLTNAPLVLHVPGLPALERGQEVTLDLLSFDELALTVEARLRSVATAD</sequence>
<protein>
    <submittedName>
        <fullName evidence="2">Ribonuclease II</fullName>
    </submittedName>
</protein>
<dbReference type="PANTHER" id="PTHR23355">
    <property type="entry name" value="RIBONUCLEASE"/>
    <property type="match status" value="1"/>
</dbReference>
<evidence type="ECO:0000313" key="3">
    <source>
        <dbReference type="Proteomes" id="UP000245216"/>
    </source>
</evidence>
<dbReference type="GO" id="GO:0004540">
    <property type="term" value="F:RNA nuclease activity"/>
    <property type="evidence" value="ECO:0007669"/>
    <property type="project" value="InterPro"/>
</dbReference>
<reference evidence="2 3" key="2">
    <citation type="submission" date="2018-05" db="EMBL/GenBank/DDBJ databases">
        <authorList>
            <person name="Lanie J.A."/>
            <person name="Ng W.-L."/>
            <person name="Kazmierczak K.M."/>
            <person name="Andrzejewski T.M."/>
            <person name="Davidsen T.M."/>
            <person name="Wayne K.J."/>
            <person name="Tettelin H."/>
            <person name="Glass J.I."/>
            <person name="Rusch D."/>
            <person name="Podicherti R."/>
            <person name="Tsui H.-C.T."/>
            <person name="Winkler M.E."/>
        </authorList>
    </citation>
    <scope>NUCLEOTIDE SEQUENCE [LARGE SCALE GENOMIC DNA]</scope>
    <source>
        <strain evidence="2 3">YBY</strain>
    </source>
</reference>
<dbReference type="SMART" id="SM00955">
    <property type="entry name" value="RNB"/>
    <property type="match status" value="1"/>
</dbReference>
<comment type="caution">
    <text evidence="2">The sequence shown here is derived from an EMBL/GenBank/DDBJ whole genome shotgun (WGS) entry which is preliminary data.</text>
</comment>
<dbReference type="EMBL" id="QEXO01000003">
    <property type="protein sequence ID" value="PWE13730.1"/>
    <property type="molecule type" value="Genomic_DNA"/>
</dbReference>
<organism evidence="2 3">
    <name type="scientific">Alcaligenes faecalis</name>
    <dbReference type="NCBI Taxonomy" id="511"/>
    <lineage>
        <taxon>Bacteria</taxon>
        <taxon>Pseudomonadati</taxon>
        <taxon>Pseudomonadota</taxon>
        <taxon>Betaproteobacteria</taxon>
        <taxon>Burkholderiales</taxon>
        <taxon>Alcaligenaceae</taxon>
        <taxon>Alcaligenes</taxon>
    </lineage>
</organism>
<dbReference type="PANTHER" id="PTHR23355:SF9">
    <property type="entry name" value="DIS3-LIKE EXONUCLEASE 2"/>
    <property type="match status" value="1"/>
</dbReference>
<feature type="domain" description="RNB" evidence="1">
    <location>
        <begin position="233"/>
        <end position="516"/>
    </location>
</feature>
<dbReference type="GO" id="GO:0003723">
    <property type="term" value="F:RNA binding"/>
    <property type="evidence" value="ECO:0007669"/>
    <property type="project" value="InterPro"/>
</dbReference>
<gene>
    <name evidence="2" type="ORF">DF183_11170</name>
</gene>
<dbReference type="RefSeq" id="WP_109089131.1">
    <property type="nucleotide sequence ID" value="NZ_QEXO01000003.1"/>
</dbReference>
<dbReference type="SUPFAM" id="SSF50249">
    <property type="entry name" value="Nucleic acid-binding proteins"/>
    <property type="match status" value="1"/>
</dbReference>
<dbReference type="Pfam" id="PF00773">
    <property type="entry name" value="RNB"/>
    <property type="match status" value="2"/>
</dbReference>
<reference evidence="2 3" key="1">
    <citation type="submission" date="2018-05" db="EMBL/GenBank/DDBJ databases">
        <title>Genome Sequence of an Efficient Indole-Degrading Bacterium, Alcaligenes sp.YBY.</title>
        <authorList>
            <person name="Yang B."/>
        </authorList>
    </citation>
    <scope>NUCLEOTIDE SEQUENCE [LARGE SCALE GENOMIC DNA]</scope>
    <source>
        <strain evidence="2 3">YBY</strain>
    </source>
</reference>
<dbReference type="InterPro" id="IPR012340">
    <property type="entry name" value="NA-bd_OB-fold"/>
</dbReference>
<dbReference type="Proteomes" id="UP000245216">
    <property type="component" value="Unassembled WGS sequence"/>
</dbReference>
<dbReference type="InterPro" id="IPR050180">
    <property type="entry name" value="RNR_Ribonuclease"/>
</dbReference>
<dbReference type="GO" id="GO:0005829">
    <property type="term" value="C:cytosol"/>
    <property type="evidence" value="ECO:0007669"/>
    <property type="project" value="TreeGrafter"/>
</dbReference>
<evidence type="ECO:0000313" key="2">
    <source>
        <dbReference type="EMBL" id="PWE13730.1"/>
    </source>
</evidence>
<dbReference type="STRING" id="511.UZ73_13735"/>
<dbReference type="GO" id="GO:0006402">
    <property type="term" value="P:mRNA catabolic process"/>
    <property type="evidence" value="ECO:0007669"/>
    <property type="project" value="TreeGrafter"/>
</dbReference>